<dbReference type="PANTHER" id="PTHR46491">
    <property type="entry name" value="CDGSH IRON SULFUR DOMAIN PROTEIN HOMOLOG"/>
    <property type="match status" value="1"/>
</dbReference>
<accession>A0ABS1D1Y6</accession>
<comment type="caution">
    <text evidence="6">The sequence shown here is derived from an EMBL/GenBank/DDBJ whole genome shotgun (WGS) entry which is preliminary data.</text>
</comment>
<dbReference type="SMART" id="SM00704">
    <property type="entry name" value="ZnF_CDGSH"/>
    <property type="match status" value="2"/>
</dbReference>
<dbReference type="EMBL" id="NRSG01000202">
    <property type="protein sequence ID" value="MBK1660688.1"/>
    <property type="molecule type" value="Genomic_DNA"/>
</dbReference>
<dbReference type="Pfam" id="PF09360">
    <property type="entry name" value="zf-CDGSH"/>
    <property type="match status" value="1"/>
</dbReference>
<dbReference type="InterPro" id="IPR052950">
    <property type="entry name" value="CISD"/>
</dbReference>
<gene>
    <name evidence="6" type="ORF">CKO45_20925</name>
</gene>
<dbReference type="InterPro" id="IPR042216">
    <property type="entry name" value="MitoNEET_CISD"/>
</dbReference>
<evidence type="ECO:0000313" key="6">
    <source>
        <dbReference type="EMBL" id="MBK1660688.1"/>
    </source>
</evidence>
<evidence type="ECO:0000259" key="5">
    <source>
        <dbReference type="SMART" id="SM00704"/>
    </source>
</evidence>
<keyword evidence="1" id="KW-0001">2Fe-2S</keyword>
<dbReference type="Gene3D" id="3.40.5.90">
    <property type="entry name" value="CDGSH iron-sulfur domain, mitoNEET-type"/>
    <property type="match status" value="2"/>
</dbReference>
<evidence type="ECO:0000256" key="4">
    <source>
        <dbReference type="ARBA" id="ARBA00023014"/>
    </source>
</evidence>
<evidence type="ECO:0000313" key="7">
    <source>
        <dbReference type="Proteomes" id="UP000697995"/>
    </source>
</evidence>
<reference evidence="6 7" key="1">
    <citation type="journal article" date="2020" name="Microorganisms">
        <title>Osmotic Adaptation and Compatible Solute Biosynthesis of Phototrophic Bacteria as Revealed from Genome Analyses.</title>
        <authorList>
            <person name="Imhoff J.F."/>
            <person name="Rahn T."/>
            <person name="Kunzel S."/>
            <person name="Keller A."/>
            <person name="Neulinger S.C."/>
        </authorList>
    </citation>
    <scope>NUCLEOTIDE SEQUENCE [LARGE SCALE GENOMIC DNA]</scope>
    <source>
        <strain evidence="6 7">DSM 15382</strain>
    </source>
</reference>
<evidence type="ECO:0000256" key="3">
    <source>
        <dbReference type="ARBA" id="ARBA00023004"/>
    </source>
</evidence>
<sequence length="83" mass="8949">MSEPTPQPTIAQKAPYPIEVEAGRSYWWCTCGNSKKQPFCDGSHKGSAFAPLQYTAAADGRVWFCGCKATGKAPLCDGKHKAL</sequence>
<dbReference type="InterPro" id="IPR018967">
    <property type="entry name" value="FeS-contain_CDGSH-typ"/>
</dbReference>
<feature type="domain" description="Iron-binding zinc finger CDGSH type" evidence="5">
    <location>
        <begin position="51"/>
        <end position="83"/>
    </location>
</feature>
<organism evidence="6 7">
    <name type="scientific">Paracraurococcus ruber</name>
    <dbReference type="NCBI Taxonomy" id="77675"/>
    <lineage>
        <taxon>Bacteria</taxon>
        <taxon>Pseudomonadati</taxon>
        <taxon>Pseudomonadota</taxon>
        <taxon>Alphaproteobacteria</taxon>
        <taxon>Acetobacterales</taxon>
        <taxon>Roseomonadaceae</taxon>
        <taxon>Paracraurococcus</taxon>
    </lineage>
</organism>
<evidence type="ECO:0000256" key="1">
    <source>
        <dbReference type="ARBA" id="ARBA00022714"/>
    </source>
</evidence>
<keyword evidence="7" id="KW-1185">Reference proteome</keyword>
<evidence type="ECO:0000256" key="2">
    <source>
        <dbReference type="ARBA" id="ARBA00022723"/>
    </source>
</evidence>
<dbReference type="PANTHER" id="PTHR46491:SF3">
    <property type="entry name" value="CDGSH IRON-SULFUR DOMAIN-CONTAINING PROTEIN 3, MITOCHONDRIAL"/>
    <property type="match status" value="1"/>
</dbReference>
<keyword evidence="4" id="KW-0411">Iron-sulfur</keyword>
<dbReference type="Proteomes" id="UP000697995">
    <property type="component" value="Unassembled WGS sequence"/>
</dbReference>
<dbReference type="RefSeq" id="WP_133219550.1">
    <property type="nucleotide sequence ID" value="NZ_NRSG01000202.1"/>
</dbReference>
<keyword evidence="3" id="KW-0408">Iron</keyword>
<protein>
    <submittedName>
        <fullName evidence="6">Glutamate synthase</fullName>
    </submittedName>
</protein>
<name>A0ABS1D1Y6_9PROT</name>
<keyword evidence="2" id="KW-0479">Metal-binding</keyword>
<feature type="domain" description="Iron-binding zinc finger CDGSH type" evidence="5">
    <location>
        <begin position="13"/>
        <end position="50"/>
    </location>
</feature>
<proteinExistence type="predicted"/>